<dbReference type="EMBL" id="JBBPBN010000011">
    <property type="protein sequence ID" value="KAK9029026.1"/>
    <property type="molecule type" value="Genomic_DNA"/>
</dbReference>
<dbReference type="Gene3D" id="3.30.420.10">
    <property type="entry name" value="Ribonuclease H-like superfamily/Ribonuclease H"/>
    <property type="match status" value="1"/>
</dbReference>
<dbReference type="PANTHER" id="PTHR33033:SF121">
    <property type="entry name" value="POLYNUCLEOTIDYL TRANSFERASE, RIBONUCLEASE H-LIKE SUPERFAMILY PROTEIN"/>
    <property type="match status" value="1"/>
</dbReference>
<dbReference type="CDD" id="cd06222">
    <property type="entry name" value="RNase_H_like"/>
    <property type="match status" value="1"/>
</dbReference>
<dbReference type="Pfam" id="PF13456">
    <property type="entry name" value="RVT_3"/>
    <property type="match status" value="1"/>
</dbReference>
<sequence length="236" mass="26568">MRRNNPNQQKGRKKRPDGAGVETRTFPSETKLQEVCFEEDKSPKRQKGEECSEARASMEAIWTHSVYSNDELLQYPQALKFITLERSHQCKVSWVKPHGNSLKFSVDGAVEGGFGRAGVGGILRNSNNKTLILFSKSVGCCDATLAELLALKEAVHVFRNSIWARSFSLILETDCLACVEWFYKPHLAPTFFKDIISECLRECTFLRWEIIAIPRAVNATADKLAKSGIARARPLF</sequence>
<protein>
    <recommendedName>
        <fullName evidence="2">RNase H type-1 domain-containing protein</fullName>
    </recommendedName>
</protein>
<organism evidence="3 4">
    <name type="scientific">Hibiscus sabdariffa</name>
    <name type="common">roselle</name>
    <dbReference type="NCBI Taxonomy" id="183260"/>
    <lineage>
        <taxon>Eukaryota</taxon>
        <taxon>Viridiplantae</taxon>
        <taxon>Streptophyta</taxon>
        <taxon>Embryophyta</taxon>
        <taxon>Tracheophyta</taxon>
        <taxon>Spermatophyta</taxon>
        <taxon>Magnoliopsida</taxon>
        <taxon>eudicotyledons</taxon>
        <taxon>Gunneridae</taxon>
        <taxon>Pentapetalae</taxon>
        <taxon>rosids</taxon>
        <taxon>malvids</taxon>
        <taxon>Malvales</taxon>
        <taxon>Malvaceae</taxon>
        <taxon>Malvoideae</taxon>
        <taxon>Hibiscus</taxon>
    </lineage>
</organism>
<evidence type="ECO:0000256" key="1">
    <source>
        <dbReference type="SAM" id="MobiDB-lite"/>
    </source>
</evidence>
<evidence type="ECO:0000259" key="2">
    <source>
        <dbReference type="Pfam" id="PF13456"/>
    </source>
</evidence>
<proteinExistence type="predicted"/>
<feature type="compositionally biased region" description="Basic and acidic residues" evidence="1">
    <location>
        <begin position="38"/>
        <end position="51"/>
    </location>
</feature>
<comment type="caution">
    <text evidence="3">The sequence shown here is derived from an EMBL/GenBank/DDBJ whole genome shotgun (WGS) entry which is preliminary data.</text>
</comment>
<dbReference type="InterPro" id="IPR044730">
    <property type="entry name" value="RNase_H-like_dom_plant"/>
</dbReference>
<gene>
    <name evidence="3" type="ORF">V6N11_026155</name>
</gene>
<evidence type="ECO:0000313" key="4">
    <source>
        <dbReference type="Proteomes" id="UP001396334"/>
    </source>
</evidence>
<feature type="domain" description="RNase H type-1" evidence="2">
    <location>
        <begin position="106"/>
        <end position="227"/>
    </location>
</feature>
<keyword evidence="4" id="KW-1185">Reference proteome</keyword>
<dbReference type="PANTHER" id="PTHR33033">
    <property type="entry name" value="POLYNUCLEOTIDYL TRANSFERASE, RIBONUCLEASE H-LIKE SUPERFAMILY PROTEIN-RELATED"/>
    <property type="match status" value="1"/>
</dbReference>
<dbReference type="InterPro" id="IPR002156">
    <property type="entry name" value="RNaseH_domain"/>
</dbReference>
<reference evidence="3 4" key="1">
    <citation type="journal article" date="2024" name="G3 (Bethesda)">
        <title>Genome assembly of Hibiscus sabdariffa L. provides insights into metabolisms of medicinal natural products.</title>
        <authorList>
            <person name="Kim T."/>
        </authorList>
    </citation>
    <scope>NUCLEOTIDE SEQUENCE [LARGE SCALE GENOMIC DNA]</scope>
    <source>
        <strain evidence="3">TK-2024</strain>
        <tissue evidence="3">Old leaves</tissue>
    </source>
</reference>
<evidence type="ECO:0000313" key="3">
    <source>
        <dbReference type="EMBL" id="KAK9029026.1"/>
    </source>
</evidence>
<dbReference type="Proteomes" id="UP001396334">
    <property type="component" value="Unassembled WGS sequence"/>
</dbReference>
<name>A0ABR2SUU5_9ROSI</name>
<dbReference type="InterPro" id="IPR012337">
    <property type="entry name" value="RNaseH-like_sf"/>
</dbReference>
<accession>A0ABR2SUU5</accession>
<dbReference type="InterPro" id="IPR036397">
    <property type="entry name" value="RNaseH_sf"/>
</dbReference>
<feature type="region of interest" description="Disordered" evidence="1">
    <location>
        <begin position="1"/>
        <end position="51"/>
    </location>
</feature>
<dbReference type="SUPFAM" id="SSF53098">
    <property type="entry name" value="Ribonuclease H-like"/>
    <property type="match status" value="1"/>
</dbReference>